<dbReference type="InterPro" id="IPR006102">
    <property type="entry name" value="Ig-like_GH2"/>
</dbReference>
<dbReference type="AlphaFoldDB" id="A0A151GUT2"/>
<evidence type="ECO:0000256" key="1">
    <source>
        <dbReference type="ARBA" id="ARBA00007401"/>
    </source>
</evidence>
<evidence type="ECO:0000256" key="6">
    <source>
        <dbReference type="SAM" id="SignalP"/>
    </source>
</evidence>
<dbReference type="GO" id="GO:0004553">
    <property type="term" value="F:hydrolase activity, hydrolyzing O-glycosyl compounds"/>
    <property type="evidence" value="ECO:0007669"/>
    <property type="project" value="InterPro"/>
</dbReference>
<proteinExistence type="inferred from homology"/>
<evidence type="ECO:0000256" key="3">
    <source>
        <dbReference type="ARBA" id="ARBA00023277"/>
    </source>
</evidence>
<dbReference type="Pfam" id="PF00703">
    <property type="entry name" value="Glyco_hydro_2"/>
    <property type="match status" value="1"/>
</dbReference>
<evidence type="ECO:0000256" key="2">
    <source>
        <dbReference type="ARBA" id="ARBA00022801"/>
    </source>
</evidence>
<feature type="domain" description="Exo-beta-D-glucosaminidase Ig-fold" evidence="9">
    <location>
        <begin position="765"/>
        <end position="871"/>
    </location>
</feature>
<evidence type="ECO:0000259" key="7">
    <source>
        <dbReference type="Pfam" id="PF00703"/>
    </source>
</evidence>
<dbReference type="SUPFAM" id="SSF49785">
    <property type="entry name" value="Galactose-binding domain-like"/>
    <property type="match status" value="1"/>
</dbReference>
<dbReference type="RefSeq" id="XP_040660183.1">
    <property type="nucleotide sequence ID" value="XM_040799300.1"/>
</dbReference>
<feature type="chain" id="PRO_5007581009" evidence="6">
    <location>
        <begin position="24"/>
        <end position="879"/>
    </location>
</feature>
<feature type="domain" description="Mannosidase Ig/CBM-like" evidence="8">
    <location>
        <begin position="672"/>
        <end position="752"/>
    </location>
</feature>
<dbReference type="SUPFAM" id="SSF49303">
    <property type="entry name" value="beta-Galactosidase/glucuronidase domain"/>
    <property type="match status" value="3"/>
</dbReference>
<evidence type="ECO:0000259" key="10">
    <source>
        <dbReference type="Pfam" id="PF22666"/>
    </source>
</evidence>
<feature type="domain" description="Glycoside hydrolase family 2 immunoglobulin-like beta-sandwich" evidence="7">
    <location>
        <begin position="230"/>
        <end position="334"/>
    </location>
</feature>
<dbReference type="Proteomes" id="UP000076580">
    <property type="component" value="Chromosome 01"/>
</dbReference>
<dbReference type="InterPro" id="IPR017853">
    <property type="entry name" value="GH"/>
</dbReference>
<comment type="caution">
    <text evidence="11">The sequence shown here is derived from an EMBL/GenBank/DDBJ whole genome shotgun (WGS) entry which is preliminary data.</text>
</comment>
<keyword evidence="5" id="KW-0624">Polysaccharide degradation</keyword>
<evidence type="ECO:0000259" key="8">
    <source>
        <dbReference type="Pfam" id="PF17786"/>
    </source>
</evidence>
<dbReference type="InParanoid" id="A0A151GUT2"/>
<dbReference type="Gene3D" id="2.60.40.10">
    <property type="entry name" value="Immunoglobulins"/>
    <property type="match status" value="3"/>
</dbReference>
<evidence type="ECO:0000256" key="4">
    <source>
        <dbReference type="ARBA" id="ARBA00023295"/>
    </source>
</evidence>
<keyword evidence="12" id="KW-1185">Reference proteome</keyword>
<dbReference type="InterPro" id="IPR013783">
    <property type="entry name" value="Ig-like_fold"/>
</dbReference>
<dbReference type="InterPro" id="IPR008979">
    <property type="entry name" value="Galactose-bd-like_sf"/>
</dbReference>
<dbReference type="EMBL" id="LAYC01000001">
    <property type="protein sequence ID" value="KYK60831.1"/>
    <property type="molecule type" value="Genomic_DNA"/>
</dbReference>
<dbReference type="SUPFAM" id="SSF51445">
    <property type="entry name" value="(Trans)glycosidases"/>
    <property type="match status" value="1"/>
</dbReference>
<evidence type="ECO:0000256" key="5">
    <source>
        <dbReference type="ARBA" id="ARBA00023326"/>
    </source>
</evidence>
<dbReference type="GO" id="GO:0000272">
    <property type="term" value="P:polysaccharide catabolic process"/>
    <property type="evidence" value="ECO:0007669"/>
    <property type="project" value="UniProtKB-KW"/>
</dbReference>
<organism evidence="11 12">
    <name type="scientific">Drechmeria coniospora</name>
    <name type="common">Nematophagous fungus</name>
    <name type="synonym">Meria coniospora</name>
    <dbReference type="NCBI Taxonomy" id="98403"/>
    <lineage>
        <taxon>Eukaryota</taxon>
        <taxon>Fungi</taxon>
        <taxon>Dikarya</taxon>
        <taxon>Ascomycota</taxon>
        <taxon>Pezizomycotina</taxon>
        <taxon>Sordariomycetes</taxon>
        <taxon>Hypocreomycetidae</taxon>
        <taxon>Hypocreales</taxon>
        <taxon>Ophiocordycipitaceae</taxon>
        <taxon>Drechmeria</taxon>
    </lineage>
</organism>
<dbReference type="InterPro" id="IPR036156">
    <property type="entry name" value="Beta-gal/glucu_dom_sf"/>
</dbReference>
<feature type="domain" description="Beta-mannosidase-like galactose-binding" evidence="10">
    <location>
        <begin position="40"/>
        <end position="178"/>
    </location>
</feature>
<reference evidence="11 12" key="1">
    <citation type="journal article" date="2016" name="Sci. Rep.">
        <title>Insights into Adaptations to a Near-Obligate Nematode Endoparasitic Lifestyle from the Finished Genome of Drechmeria coniospora.</title>
        <authorList>
            <person name="Zhang L."/>
            <person name="Zhou Z."/>
            <person name="Guo Q."/>
            <person name="Fokkens L."/>
            <person name="Miskei M."/>
            <person name="Pocsi I."/>
            <person name="Zhang W."/>
            <person name="Chen M."/>
            <person name="Wang L."/>
            <person name="Sun Y."/>
            <person name="Donzelli B.G."/>
            <person name="Gibson D.M."/>
            <person name="Nelson D.R."/>
            <person name="Luo J.G."/>
            <person name="Rep M."/>
            <person name="Liu H."/>
            <person name="Yang S."/>
            <person name="Wang J."/>
            <person name="Krasnoff S.B."/>
            <person name="Xu Y."/>
            <person name="Molnar I."/>
            <person name="Lin M."/>
        </authorList>
    </citation>
    <scope>NUCLEOTIDE SEQUENCE [LARGE SCALE GENOMIC DNA]</scope>
    <source>
        <strain evidence="11 12">ARSEF 6962</strain>
    </source>
</reference>
<dbReference type="Pfam" id="PF18368">
    <property type="entry name" value="Ig_GlcNase"/>
    <property type="match status" value="1"/>
</dbReference>
<dbReference type="STRING" id="98403.A0A151GUT2"/>
<keyword evidence="2" id="KW-0378">Hydrolase</keyword>
<dbReference type="InterPro" id="IPR041447">
    <property type="entry name" value="Mannosidase_ig"/>
</dbReference>
<gene>
    <name evidence="11" type="ORF">DCS_01969</name>
</gene>
<comment type="similarity">
    <text evidence="1">Belongs to the glycosyl hydrolase 2 family.</text>
</comment>
<evidence type="ECO:0000259" key="9">
    <source>
        <dbReference type="Pfam" id="PF18368"/>
    </source>
</evidence>
<accession>A0A151GUT2</accession>
<keyword evidence="6" id="KW-0732">Signal</keyword>
<dbReference type="Pfam" id="PF22666">
    <property type="entry name" value="Glyco_hydro_2_N2"/>
    <property type="match status" value="1"/>
</dbReference>
<dbReference type="Gene3D" id="3.20.20.80">
    <property type="entry name" value="Glycosidases"/>
    <property type="match status" value="1"/>
</dbReference>
<dbReference type="InterPro" id="IPR054593">
    <property type="entry name" value="Beta-mannosidase-like_N2"/>
</dbReference>
<protein>
    <submittedName>
        <fullName evidence="11">Exo-beta-D-glucosaminidase</fullName>
    </submittedName>
</protein>
<evidence type="ECO:0000313" key="11">
    <source>
        <dbReference type="EMBL" id="KYK60831.1"/>
    </source>
</evidence>
<dbReference type="InterPro" id="IPR043534">
    <property type="entry name" value="EBDG/EBM"/>
</dbReference>
<dbReference type="Gene3D" id="2.60.120.260">
    <property type="entry name" value="Galactose-binding domain-like"/>
    <property type="match status" value="1"/>
</dbReference>
<keyword evidence="4" id="KW-0326">Glycosidase</keyword>
<feature type="signal peptide" evidence="6">
    <location>
        <begin position="1"/>
        <end position="23"/>
    </location>
</feature>
<dbReference type="GeneID" id="63714612"/>
<dbReference type="InterPro" id="IPR041351">
    <property type="entry name" value="Ig_GlcNase"/>
</dbReference>
<sequence length="879" mass="98501">MARLWFAFAAVLLLLLPASPVASDPLLTSGAGQRGTIPCWDFKSSASVEEHLAVVSAVGYETASWHHVETSRCTFMGCLLHAGKYRDSALWYSTRLQRFDWGQFLVPWLYRHEFSLAPADGQHFLLETHGITASADLHLNGKALADKEFQAGSFGGHTYDVTSLVAEKNALVAKVYPANLDHDLVQGFVDWNPRAPDNGSGIWRDVVIKQTGSVSMGPLSVSIHLDASAESKVTRAAFVTVRADAHNLDHGELSLVAESVVSCPSGFDDDDMVERRDVTLGPGETKMVEMVHVIASPKIWWPKRWGEQPLYSTTLTFTVNSSLSDRARQRFGIRTVRSHLNRHGDVVFTVNGHAFQVLGAGYSPDHFLRWSRERFEAIANYTIDMGLNTIRLEGTLEHPELYDVADEMGIMIIAGWVCCSKWESWPYNDALRVSPVPLWTESDYRTANASMRHEAAMLQPHPSVLAFLVGSDYWPDDGATEMYVDGLVGAHWQTPIISSASKRGHPDLLGPSGMKMDGPYDWVPPNYWYDTEPSEDRRGAAFGFGSELGAGAGVPELKSLERFLSRSDRDDIWLRPRKELFHLSTNTSAFSNHAIYGEALAARYGAPRSVKDYVMKAQMMDYEATRAQQEAYSAILHWNLFDRYMHPAGAYFGAKVGSRIEHVAYDYVRRTLWLVNHSLDRQGPRTVGLEMLDLDGTVLHRQTMRVTTKPNAGAEIGEVSGLEKIKTVVFLRILLVDDASDETLSRNVYWVANTTDRLDWANSTWYHTPVTYFADLSALCDIKPVRVRVRRGVDFAGQLEEGLYQLEVENTDGRLPAFFVRLTVVDETDEEINPVLWSDNYVTLWPGEKMQIHVQFETSTKAEVKVDGSNVRPSKLALW</sequence>
<dbReference type="PANTHER" id="PTHR43536:SF1">
    <property type="entry name" value="MANNOSYLGLYCOPROTEIN ENDO-BETA-MANNOSIDASE"/>
    <property type="match status" value="1"/>
</dbReference>
<name>A0A151GUT2_DRECN</name>
<dbReference type="Pfam" id="PF17786">
    <property type="entry name" value="Mannosidase_ig"/>
    <property type="match status" value="1"/>
</dbReference>
<keyword evidence="3" id="KW-0119">Carbohydrate metabolism</keyword>
<evidence type="ECO:0000313" key="12">
    <source>
        <dbReference type="Proteomes" id="UP000076580"/>
    </source>
</evidence>
<dbReference type="PANTHER" id="PTHR43536">
    <property type="entry name" value="MANNOSYLGLYCOPROTEIN ENDO-BETA-MANNOSIDASE"/>
    <property type="match status" value="1"/>
</dbReference>